<comment type="caution">
    <text evidence="3">The sequence shown here is derived from an EMBL/GenBank/DDBJ whole genome shotgun (WGS) entry which is preliminary data.</text>
</comment>
<accession>A0A9X2VW47</accession>
<gene>
    <name evidence="3" type="ORF">NZH93_40240</name>
</gene>
<organism evidence="3 4">
    <name type="scientific">Umezawaea endophytica</name>
    <dbReference type="NCBI Taxonomy" id="1654476"/>
    <lineage>
        <taxon>Bacteria</taxon>
        <taxon>Bacillati</taxon>
        <taxon>Actinomycetota</taxon>
        <taxon>Actinomycetes</taxon>
        <taxon>Pseudonocardiales</taxon>
        <taxon>Pseudonocardiaceae</taxon>
        <taxon>Umezawaea</taxon>
    </lineage>
</organism>
<feature type="chain" id="PRO_5040788274" evidence="2">
    <location>
        <begin position="20"/>
        <end position="161"/>
    </location>
</feature>
<sequence>MHLAAALVLSAVLAPPVHVSGPLTVYDSALAPIGSEASVLSWATPGGGTFVLLHTEGLLPNRAYGAHAHAKPCGLDPGDAGPHFQHVPGGATDPLYANPDNEIWLDFTTNARGTGLAVAQVDWTFTDRRAASVVVHAEHTHTDPGHAGTAGARVACVSVPF</sequence>
<dbReference type="AlphaFoldDB" id="A0A9X2VW47"/>
<dbReference type="RefSeq" id="WP_259628569.1">
    <property type="nucleotide sequence ID" value="NZ_JANYMP010000028.1"/>
</dbReference>
<name>A0A9X2VW47_9PSEU</name>
<protein>
    <submittedName>
        <fullName evidence="3">Superoxide dismutase family protein</fullName>
    </submittedName>
</protein>
<evidence type="ECO:0000313" key="4">
    <source>
        <dbReference type="Proteomes" id="UP001141259"/>
    </source>
</evidence>
<evidence type="ECO:0000256" key="2">
    <source>
        <dbReference type="SAM" id="SignalP"/>
    </source>
</evidence>
<dbReference type="EMBL" id="JANYMP010000028">
    <property type="protein sequence ID" value="MCS7483114.1"/>
    <property type="molecule type" value="Genomic_DNA"/>
</dbReference>
<comment type="similarity">
    <text evidence="1">Belongs to the Cu-Zn superoxide dismutase family.</text>
</comment>
<evidence type="ECO:0000313" key="3">
    <source>
        <dbReference type="EMBL" id="MCS7483114.1"/>
    </source>
</evidence>
<evidence type="ECO:0000256" key="1">
    <source>
        <dbReference type="ARBA" id="ARBA00010457"/>
    </source>
</evidence>
<dbReference type="Proteomes" id="UP001141259">
    <property type="component" value="Unassembled WGS sequence"/>
</dbReference>
<dbReference type="SUPFAM" id="SSF49329">
    <property type="entry name" value="Cu,Zn superoxide dismutase-like"/>
    <property type="match status" value="1"/>
</dbReference>
<proteinExistence type="inferred from homology"/>
<dbReference type="Gene3D" id="2.60.40.200">
    <property type="entry name" value="Superoxide dismutase, copper/zinc binding domain"/>
    <property type="match status" value="1"/>
</dbReference>
<keyword evidence="4" id="KW-1185">Reference proteome</keyword>
<dbReference type="GO" id="GO:0046872">
    <property type="term" value="F:metal ion binding"/>
    <property type="evidence" value="ECO:0007669"/>
    <property type="project" value="InterPro"/>
</dbReference>
<reference evidence="3" key="1">
    <citation type="submission" date="2022-08" db="EMBL/GenBank/DDBJ databases">
        <authorList>
            <person name="Tistechok S."/>
            <person name="Samborskyy M."/>
            <person name="Roman I."/>
        </authorList>
    </citation>
    <scope>NUCLEOTIDE SEQUENCE</scope>
    <source>
        <strain evidence="3">DSM 103496</strain>
    </source>
</reference>
<dbReference type="InterPro" id="IPR036423">
    <property type="entry name" value="SOD-like_Cu/Zn_dom_sf"/>
</dbReference>
<dbReference type="GO" id="GO:0006801">
    <property type="term" value="P:superoxide metabolic process"/>
    <property type="evidence" value="ECO:0007669"/>
    <property type="project" value="InterPro"/>
</dbReference>
<feature type="signal peptide" evidence="2">
    <location>
        <begin position="1"/>
        <end position="19"/>
    </location>
</feature>
<keyword evidence="2" id="KW-0732">Signal</keyword>